<dbReference type="Gene3D" id="6.10.340.10">
    <property type="match status" value="1"/>
</dbReference>
<evidence type="ECO:0000259" key="12">
    <source>
        <dbReference type="PROSITE" id="PS50111"/>
    </source>
</evidence>
<dbReference type="InterPro" id="IPR029151">
    <property type="entry name" value="Sensor-like_sf"/>
</dbReference>
<feature type="domain" description="HAMP" evidence="13">
    <location>
        <begin position="345"/>
        <end position="397"/>
    </location>
</feature>
<dbReference type="InterPro" id="IPR004089">
    <property type="entry name" value="MCPsignal_dom"/>
</dbReference>
<dbReference type="Pfam" id="PF00672">
    <property type="entry name" value="HAMP"/>
    <property type="match status" value="1"/>
</dbReference>
<dbReference type="CDD" id="cd18773">
    <property type="entry name" value="PDC1_HK_sensor"/>
    <property type="match status" value="1"/>
</dbReference>
<dbReference type="SUPFAM" id="SSF103190">
    <property type="entry name" value="Sensory domain-like"/>
    <property type="match status" value="1"/>
</dbReference>
<dbReference type="CDD" id="cd18774">
    <property type="entry name" value="PDC2_HK_sensor"/>
    <property type="match status" value="1"/>
</dbReference>
<keyword evidence="15" id="KW-1185">Reference proteome</keyword>
<evidence type="ECO:0000256" key="3">
    <source>
        <dbReference type="ARBA" id="ARBA00022500"/>
    </source>
</evidence>
<evidence type="ECO:0000256" key="6">
    <source>
        <dbReference type="ARBA" id="ARBA00023136"/>
    </source>
</evidence>
<dbReference type="EMBL" id="AP024485">
    <property type="protein sequence ID" value="BCS89000.1"/>
    <property type="molecule type" value="Genomic_DNA"/>
</dbReference>
<comment type="similarity">
    <text evidence="8">Belongs to the methyl-accepting chemotaxis (MCP) protein family.</text>
</comment>
<dbReference type="CDD" id="cd06225">
    <property type="entry name" value="HAMP"/>
    <property type="match status" value="1"/>
</dbReference>
<accession>A0ABN6EUY4</accession>
<evidence type="ECO:0000256" key="8">
    <source>
        <dbReference type="ARBA" id="ARBA00029447"/>
    </source>
</evidence>
<dbReference type="Pfam" id="PF00015">
    <property type="entry name" value="MCPsignal"/>
    <property type="match status" value="1"/>
</dbReference>
<feature type="transmembrane region" description="Helical" evidence="11">
    <location>
        <begin position="323"/>
        <end position="347"/>
    </location>
</feature>
<keyword evidence="3" id="KW-0145">Chemotaxis</keyword>
<dbReference type="RefSeq" id="WP_229590991.1">
    <property type="nucleotide sequence ID" value="NZ_AP024485.1"/>
</dbReference>
<feature type="coiled-coil region" evidence="10">
    <location>
        <begin position="385"/>
        <end position="430"/>
    </location>
</feature>
<keyword evidence="4 11" id="KW-0812">Transmembrane</keyword>
<dbReference type="SUPFAM" id="SSF58104">
    <property type="entry name" value="Methyl-accepting chemotaxis protein (MCP) signaling domain"/>
    <property type="match status" value="1"/>
</dbReference>
<name>A0ABN6EUY4_9BACT</name>
<evidence type="ECO:0000256" key="2">
    <source>
        <dbReference type="ARBA" id="ARBA00022475"/>
    </source>
</evidence>
<evidence type="ECO:0008006" key="16">
    <source>
        <dbReference type="Google" id="ProtNLM"/>
    </source>
</evidence>
<dbReference type="Proteomes" id="UP001053296">
    <property type="component" value="Chromosome"/>
</dbReference>
<evidence type="ECO:0000256" key="7">
    <source>
        <dbReference type="ARBA" id="ARBA00023224"/>
    </source>
</evidence>
<dbReference type="SMART" id="SM00304">
    <property type="entry name" value="HAMP"/>
    <property type="match status" value="1"/>
</dbReference>
<organism evidence="14 15">
    <name type="scientific">Pseudodesulfovibrio sediminis</name>
    <dbReference type="NCBI Taxonomy" id="2810563"/>
    <lineage>
        <taxon>Bacteria</taxon>
        <taxon>Pseudomonadati</taxon>
        <taxon>Thermodesulfobacteriota</taxon>
        <taxon>Desulfovibrionia</taxon>
        <taxon>Desulfovibrionales</taxon>
        <taxon>Desulfovibrionaceae</taxon>
    </lineage>
</organism>
<dbReference type="PROSITE" id="PS50111">
    <property type="entry name" value="CHEMOTAXIS_TRANSDUC_2"/>
    <property type="match status" value="1"/>
</dbReference>
<dbReference type="InterPro" id="IPR033479">
    <property type="entry name" value="dCache_1"/>
</dbReference>
<dbReference type="InterPro" id="IPR003660">
    <property type="entry name" value="HAMP_dom"/>
</dbReference>
<feature type="domain" description="Methyl-accepting transducer" evidence="12">
    <location>
        <begin position="448"/>
        <end position="684"/>
    </location>
</feature>
<dbReference type="Pfam" id="PF22673">
    <property type="entry name" value="MCP-like_PDC_1"/>
    <property type="match status" value="1"/>
</dbReference>
<evidence type="ECO:0000256" key="5">
    <source>
        <dbReference type="ARBA" id="ARBA00022989"/>
    </source>
</evidence>
<dbReference type="PROSITE" id="PS50885">
    <property type="entry name" value="HAMP"/>
    <property type="match status" value="1"/>
</dbReference>
<protein>
    <recommendedName>
        <fullName evidence="16">Methyl-accepting chemotaxis protein</fullName>
    </recommendedName>
</protein>
<gene>
    <name evidence="14" type="ORF">PSDVSF_22420</name>
</gene>
<dbReference type="PANTHER" id="PTHR32089">
    <property type="entry name" value="METHYL-ACCEPTING CHEMOTAXIS PROTEIN MCPB"/>
    <property type="match status" value="1"/>
</dbReference>
<dbReference type="SMART" id="SM00283">
    <property type="entry name" value="MA"/>
    <property type="match status" value="1"/>
</dbReference>
<reference evidence="14" key="1">
    <citation type="journal article" date="2022" name="Arch. Microbiol.">
        <title>Pseudodesulfovibrio sediminis sp. nov., a mesophilic and neutrophilic sulfate-reducing bacterium isolated from sediment of a brackish lake.</title>
        <authorList>
            <person name="Takahashi A."/>
            <person name="Kojima H."/>
            <person name="Watanabe M."/>
            <person name="Fukui M."/>
        </authorList>
    </citation>
    <scope>NUCLEOTIDE SEQUENCE</scope>
    <source>
        <strain evidence="14">SF6</strain>
    </source>
</reference>
<keyword evidence="2" id="KW-1003">Cell membrane</keyword>
<evidence type="ECO:0000256" key="10">
    <source>
        <dbReference type="SAM" id="Coils"/>
    </source>
</evidence>
<proteinExistence type="inferred from homology"/>
<evidence type="ECO:0000313" key="15">
    <source>
        <dbReference type="Proteomes" id="UP001053296"/>
    </source>
</evidence>
<comment type="subcellular location">
    <subcellularLocation>
        <location evidence="1">Cell membrane</location>
        <topology evidence="1">Multi-pass membrane protein</topology>
    </subcellularLocation>
</comment>
<dbReference type="PANTHER" id="PTHR32089:SF112">
    <property type="entry name" value="LYSOZYME-LIKE PROTEIN-RELATED"/>
    <property type="match status" value="1"/>
</dbReference>
<evidence type="ECO:0000259" key="13">
    <source>
        <dbReference type="PROSITE" id="PS50885"/>
    </source>
</evidence>
<keyword evidence="10" id="KW-0175">Coiled coil</keyword>
<dbReference type="Pfam" id="PF02743">
    <property type="entry name" value="dCache_1"/>
    <property type="match status" value="1"/>
</dbReference>
<keyword evidence="5 11" id="KW-1133">Transmembrane helix</keyword>
<evidence type="ECO:0000313" key="14">
    <source>
        <dbReference type="EMBL" id="BCS89000.1"/>
    </source>
</evidence>
<dbReference type="Gene3D" id="1.10.287.950">
    <property type="entry name" value="Methyl-accepting chemotaxis protein"/>
    <property type="match status" value="1"/>
</dbReference>
<sequence>MKLSIKILIFCLLIGIVPLAGMASYSLHTASRSLEVQAYGKLAMLREAKLHDMEELTETWKKDIRMFSEAKYVYSALVRLRDIVFYEAKPGQRMDVNNEDYAHAMNRVASDFSPWVKVRGYADVLVLDDTGRIVFTAAKGNELGEDIVGGSLKHSLLASIWKRALNGETVIVDFHPYSPLEGVPCAFIAAPIRRYGKEIEGVAMLRIPIESVDAVMSTRAGMGETGEAYLVGADARMRSDLFSDPVHHSVISSFADPGQGDMQSESVRLALSGKSGSMETSDYRGKDVLAAYAPVSVGDTVWALVAKVDASEAMEPVRQLENAAYVAGAASCALIVLVTFIFIRFALLSPLNRLRGYAGRVAEGDLEATPEGAFSGELQQVTGAIEQMVRTLAEKMQEAEAASEMARTQAAEAESALAKAESERKARTDAARAQREGMLQAAGMLEVVVSGMKEASAIVNSESGRIRDGADSLSGRVERTAASMEQLACSIREVARNAEVASADTEAAHQRALEGSEVVRRTVHSIGDVHTITERLKEQVASLGTKADSIGKIMNVISDIADQTNLLALNAAIEAARAGEAGRGFAVVADEVRKLAEKTMDATREVGGAIAAIQSDVRENIKRMDLAAERVETANSLAGESGDALNEIMEFFDSTSQQVQSIAAASTQQSLAGEEINVAVSEVDEVSTQTAEAVAETGVAIGELTEQIQTLSKLYGLFMLLGDGTMQDKVASLAKAPDLVTMNPSKIKKVLDRTVQLNPSLEMARAMDVRGVQVSDSALAHGACLSANCGKGADWSQSDWFTEPMRTGETFISNIYHSDVIQDYCLTVAAPIKDKTARVVGVLAVDVRHGDTEEA</sequence>
<evidence type="ECO:0000256" key="1">
    <source>
        <dbReference type="ARBA" id="ARBA00004651"/>
    </source>
</evidence>
<keyword evidence="6 11" id="KW-0472">Membrane</keyword>
<keyword evidence="7 9" id="KW-0807">Transducer</keyword>
<evidence type="ECO:0000256" key="9">
    <source>
        <dbReference type="PROSITE-ProRule" id="PRU00284"/>
    </source>
</evidence>
<dbReference type="Gene3D" id="3.30.450.20">
    <property type="entry name" value="PAS domain"/>
    <property type="match status" value="2"/>
</dbReference>
<evidence type="ECO:0000256" key="11">
    <source>
        <dbReference type="SAM" id="Phobius"/>
    </source>
</evidence>
<dbReference type="CDD" id="cd11386">
    <property type="entry name" value="MCP_signal"/>
    <property type="match status" value="1"/>
</dbReference>
<evidence type="ECO:0000256" key="4">
    <source>
        <dbReference type="ARBA" id="ARBA00022692"/>
    </source>
</evidence>